<dbReference type="CDD" id="cd05466">
    <property type="entry name" value="PBP2_LTTR_substrate"/>
    <property type="match status" value="1"/>
</dbReference>
<sequence>MELRTLYYFLTVAREENITRAAKTIHIGQPALSRQLMQLEDEIGVPLFIRGKRKIQLTKAGMLLRRRAEEILNLVAKTEEELQLETTLSGELMLGLAECLASHQMLPKVIESFSQQHPEVTYNFYSGNADLIKERLDQGLIDVGIVLEPVDIQKYQYLRLPQKERWGIITSIHHPLADHETVSPQDLISMPLLHPHRSLVQHEIANWFGKLQGAPTYLGQYTFLSNALSLAKQQIASIISIEGAFYTHDKQELRFIPLAPELMTGTVMIWKKNSIQSQLVDTFIEAVKQTI</sequence>
<dbReference type="SUPFAM" id="SSF53850">
    <property type="entry name" value="Periplasmic binding protein-like II"/>
    <property type="match status" value="1"/>
</dbReference>
<dbReference type="InterPro" id="IPR005119">
    <property type="entry name" value="LysR_subst-bd"/>
</dbReference>
<evidence type="ECO:0000256" key="1">
    <source>
        <dbReference type="ARBA" id="ARBA00009437"/>
    </source>
</evidence>
<keyword evidence="3" id="KW-0238">DNA-binding</keyword>
<evidence type="ECO:0000313" key="7">
    <source>
        <dbReference type="Proteomes" id="UP000824175"/>
    </source>
</evidence>
<dbReference type="EMBL" id="DVMJ01000014">
    <property type="protein sequence ID" value="HIU12875.1"/>
    <property type="molecule type" value="Genomic_DNA"/>
</dbReference>
<comment type="caution">
    <text evidence="6">The sequence shown here is derived from an EMBL/GenBank/DDBJ whole genome shotgun (WGS) entry which is preliminary data.</text>
</comment>
<reference evidence="6" key="1">
    <citation type="submission" date="2020-10" db="EMBL/GenBank/DDBJ databases">
        <authorList>
            <person name="Gilroy R."/>
        </authorList>
    </citation>
    <scope>NUCLEOTIDE SEQUENCE</scope>
    <source>
        <strain evidence="6">CHK195-11698</strain>
    </source>
</reference>
<keyword evidence="2" id="KW-0805">Transcription regulation</keyword>
<accession>A0A9D1HLI0</accession>
<dbReference type="Proteomes" id="UP000824175">
    <property type="component" value="Unassembled WGS sequence"/>
</dbReference>
<dbReference type="Pfam" id="PF03466">
    <property type="entry name" value="LysR_substrate"/>
    <property type="match status" value="1"/>
</dbReference>
<dbReference type="GO" id="GO:0005829">
    <property type="term" value="C:cytosol"/>
    <property type="evidence" value="ECO:0007669"/>
    <property type="project" value="TreeGrafter"/>
</dbReference>
<dbReference type="InterPro" id="IPR036388">
    <property type="entry name" value="WH-like_DNA-bd_sf"/>
</dbReference>
<dbReference type="GO" id="GO:0003700">
    <property type="term" value="F:DNA-binding transcription factor activity"/>
    <property type="evidence" value="ECO:0007669"/>
    <property type="project" value="InterPro"/>
</dbReference>
<dbReference type="InterPro" id="IPR036390">
    <property type="entry name" value="WH_DNA-bd_sf"/>
</dbReference>
<feature type="domain" description="HTH lysR-type" evidence="5">
    <location>
        <begin position="1"/>
        <end position="58"/>
    </location>
</feature>
<organism evidence="6 7">
    <name type="scientific">Candidatus Fimiplasma intestinipullorum</name>
    <dbReference type="NCBI Taxonomy" id="2840825"/>
    <lineage>
        <taxon>Bacteria</taxon>
        <taxon>Bacillati</taxon>
        <taxon>Bacillota</taxon>
        <taxon>Clostridia</taxon>
        <taxon>Eubacteriales</taxon>
        <taxon>Candidatus Fimiplasma</taxon>
    </lineage>
</organism>
<evidence type="ECO:0000256" key="2">
    <source>
        <dbReference type="ARBA" id="ARBA00023015"/>
    </source>
</evidence>
<dbReference type="GO" id="GO:0003677">
    <property type="term" value="F:DNA binding"/>
    <property type="evidence" value="ECO:0007669"/>
    <property type="project" value="UniProtKB-KW"/>
</dbReference>
<evidence type="ECO:0000259" key="5">
    <source>
        <dbReference type="PROSITE" id="PS50931"/>
    </source>
</evidence>
<dbReference type="InterPro" id="IPR000847">
    <property type="entry name" value="LysR_HTH_N"/>
</dbReference>
<dbReference type="PANTHER" id="PTHR30419:SF8">
    <property type="entry name" value="NITROGEN ASSIMILATION TRANSCRIPTIONAL ACTIVATOR-RELATED"/>
    <property type="match status" value="1"/>
</dbReference>
<dbReference type="Gene3D" id="3.40.190.290">
    <property type="match status" value="1"/>
</dbReference>
<dbReference type="SUPFAM" id="SSF46785">
    <property type="entry name" value="Winged helix' DNA-binding domain"/>
    <property type="match status" value="1"/>
</dbReference>
<gene>
    <name evidence="6" type="ORF">IAD15_02220</name>
</gene>
<dbReference type="InterPro" id="IPR050950">
    <property type="entry name" value="HTH-type_LysR_regulators"/>
</dbReference>
<dbReference type="FunFam" id="1.10.10.10:FF:000001">
    <property type="entry name" value="LysR family transcriptional regulator"/>
    <property type="match status" value="1"/>
</dbReference>
<evidence type="ECO:0000256" key="4">
    <source>
        <dbReference type="ARBA" id="ARBA00023163"/>
    </source>
</evidence>
<comment type="similarity">
    <text evidence="1">Belongs to the LysR transcriptional regulatory family.</text>
</comment>
<dbReference type="Pfam" id="PF00126">
    <property type="entry name" value="HTH_1"/>
    <property type="match status" value="1"/>
</dbReference>
<dbReference type="PRINTS" id="PR00039">
    <property type="entry name" value="HTHLYSR"/>
</dbReference>
<evidence type="ECO:0000256" key="3">
    <source>
        <dbReference type="ARBA" id="ARBA00023125"/>
    </source>
</evidence>
<dbReference type="AlphaFoldDB" id="A0A9D1HLI0"/>
<dbReference type="Gene3D" id="1.10.10.10">
    <property type="entry name" value="Winged helix-like DNA-binding domain superfamily/Winged helix DNA-binding domain"/>
    <property type="match status" value="1"/>
</dbReference>
<keyword evidence="4" id="KW-0804">Transcription</keyword>
<dbReference type="PROSITE" id="PS50931">
    <property type="entry name" value="HTH_LYSR"/>
    <property type="match status" value="1"/>
</dbReference>
<name>A0A9D1HLI0_9FIRM</name>
<proteinExistence type="inferred from homology"/>
<protein>
    <submittedName>
        <fullName evidence="6">LysR family transcriptional regulator</fullName>
    </submittedName>
</protein>
<dbReference type="PANTHER" id="PTHR30419">
    <property type="entry name" value="HTH-TYPE TRANSCRIPTIONAL REGULATOR YBHD"/>
    <property type="match status" value="1"/>
</dbReference>
<reference evidence="6" key="2">
    <citation type="journal article" date="2021" name="PeerJ">
        <title>Extensive microbial diversity within the chicken gut microbiome revealed by metagenomics and culture.</title>
        <authorList>
            <person name="Gilroy R."/>
            <person name="Ravi A."/>
            <person name="Getino M."/>
            <person name="Pursley I."/>
            <person name="Horton D.L."/>
            <person name="Alikhan N.F."/>
            <person name="Baker D."/>
            <person name="Gharbi K."/>
            <person name="Hall N."/>
            <person name="Watson M."/>
            <person name="Adriaenssens E.M."/>
            <person name="Foster-Nyarko E."/>
            <person name="Jarju S."/>
            <person name="Secka A."/>
            <person name="Antonio M."/>
            <person name="Oren A."/>
            <person name="Chaudhuri R.R."/>
            <person name="La Ragione R."/>
            <person name="Hildebrand F."/>
            <person name="Pallen M.J."/>
        </authorList>
    </citation>
    <scope>NUCLEOTIDE SEQUENCE</scope>
    <source>
        <strain evidence="6">CHK195-11698</strain>
    </source>
</reference>
<evidence type="ECO:0000313" key="6">
    <source>
        <dbReference type="EMBL" id="HIU12875.1"/>
    </source>
</evidence>